<evidence type="ECO:0000256" key="4">
    <source>
        <dbReference type="ARBA" id="ARBA00022801"/>
    </source>
</evidence>
<dbReference type="PRINTS" id="PR00723">
    <property type="entry name" value="SUBTILISIN"/>
</dbReference>
<keyword evidence="6" id="KW-0325">Glycoprotein</keyword>
<dbReference type="Pfam" id="PF22352">
    <property type="entry name" value="K319L-like_PKD"/>
    <property type="match status" value="2"/>
</dbReference>
<dbReference type="SMART" id="SM00089">
    <property type="entry name" value="PKD"/>
    <property type="match status" value="2"/>
</dbReference>
<dbReference type="InterPro" id="IPR023827">
    <property type="entry name" value="Peptidase_S8_Asp-AS"/>
</dbReference>
<evidence type="ECO:0000256" key="7">
    <source>
        <dbReference type="PROSITE-ProRule" id="PRU01240"/>
    </source>
</evidence>
<evidence type="ECO:0000256" key="1">
    <source>
        <dbReference type="ARBA" id="ARBA00022525"/>
    </source>
</evidence>
<dbReference type="SUPFAM" id="SSF52743">
    <property type="entry name" value="Subtilisin-like"/>
    <property type="match status" value="1"/>
</dbReference>
<dbReference type="InterPro" id="IPR015500">
    <property type="entry name" value="Peptidase_S8_subtilisin-rel"/>
</dbReference>
<dbReference type="PIRSF" id="PIRSF037895">
    <property type="entry name" value="Subtilisin_rel_Sama_2696"/>
    <property type="match status" value="1"/>
</dbReference>
<evidence type="ECO:0000256" key="6">
    <source>
        <dbReference type="ARBA" id="ARBA00023180"/>
    </source>
</evidence>
<dbReference type="PROSITE" id="PS00137">
    <property type="entry name" value="SUBTILASE_HIS"/>
    <property type="match status" value="1"/>
</dbReference>
<evidence type="ECO:0000256" key="3">
    <source>
        <dbReference type="ARBA" id="ARBA00022729"/>
    </source>
</evidence>
<dbReference type="PROSITE" id="PS00138">
    <property type="entry name" value="SUBTILASE_SER"/>
    <property type="match status" value="1"/>
</dbReference>
<accession>A0ABU1BFK5</accession>
<dbReference type="InterPro" id="IPR036852">
    <property type="entry name" value="Peptidase_S8/S53_dom_sf"/>
</dbReference>
<comment type="similarity">
    <text evidence="7 8">Belongs to the peptidase S8 family.</text>
</comment>
<protein>
    <submittedName>
        <fullName evidence="11">S8 family serine peptidase</fullName>
    </submittedName>
</protein>
<evidence type="ECO:0000313" key="12">
    <source>
        <dbReference type="Proteomes" id="UP001226574"/>
    </source>
</evidence>
<comment type="caution">
    <text evidence="11">The sequence shown here is derived from an EMBL/GenBank/DDBJ whole genome shotgun (WGS) entry which is preliminary data.</text>
</comment>
<dbReference type="SUPFAM" id="SSF49299">
    <property type="entry name" value="PKD domain"/>
    <property type="match status" value="2"/>
</dbReference>
<keyword evidence="12" id="KW-1185">Reference proteome</keyword>
<dbReference type="InterPro" id="IPR013783">
    <property type="entry name" value="Ig-like_fold"/>
</dbReference>
<feature type="domain" description="PKD/Chitinase" evidence="10">
    <location>
        <begin position="1568"/>
        <end position="1652"/>
    </location>
</feature>
<dbReference type="InterPro" id="IPR046450">
    <property type="entry name" value="PA_dom_sf"/>
</dbReference>
<keyword evidence="2 7" id="KW-0645">Protease</keyword>
<evidence type="ECO:0000313" key="11">
    <source>
        <dbReference type="EMBL" id="MDQ9093205.1"/>
    </source>
</evidence>
<reference evidence="11 12" key="1">
    <citation type="submission" date="2023-08" db="EMBL/GenBank/DDBJ databases">
        <title>Pseudoalteromonas haloplanktis LL1 genome.</title>
        <authorList>
            <person name="Wu S."/>
        </authorList>
    </citation>
    <scope>NUCLEOTIDE SEQUENCE [LARGE SCALE GENOMIC DNA]</scope>
    <source>
        <strain evidence="11 12">LL1</strain>
    </source>
</reference>
<dbReference type="InterPro" id="IPR035986">
    <property type="entry name" value="PKD_dom_sf"/>
</dbReference>
<dbReference type="Proteomes" id="UP001226574">
    <property type="component" value="Unassembled WGS sequence"/>
</dbReference>
<organism evidence="11 12">
    <name type="scientific">Pseudoalteromonas haloplanktis</name>
    <name type="common">Alteromonas haloplanktis</name>
    <dbReference type="NCBI Taxonomy" id="228"/>
    <lineage>
        <taxon>Bacteria</taxon>
        <taxon>Pseudomonadati</taxon>
        <taxon>Pseudomonadota</taxon>
        <taxon>Gammaproteobacteria</taxon>
        <taxon>Alteromonadales</taxon>
        <taxon>Pseudoalteromonadaceae</taxon>
        <taxon>Pseudoalteromonas</taxon>
    </lineage>
</organism>
<dbReference type="InterPro" id="IPR045051">
    <property type="entry name" value="SBT"/>
</dbReference>
<dbReference type="Pfam" id="PF00082">
    <property type="entry name" value="Peptidase_S8"/>
    <property type="match status" value="1"/>
</dbReference>
<feature type="signal peptide" evidence="9">
    <location>
        <begin position="1"/>
        <end position="23"/>
    </location>
</feature>
<evidence type="ECO:0000256" key="5">
    <source>
        <dbReference type="ARBA" id="ARBA00022825"/>
    </source>
</evidence>
<feature type="chain" id="PRO_5046510282" evidence="9">
    <location>
        <begin position="24"/>
        <end position="1782"/>
    </location>
</feature>
<keyword evidence="3 9" id="KW-0732">Signal</keyword>
<dbReference type="InterPro" id="IPR022398">
    <property type="entry name" value="Peptidase_S8_His-AS"/>
</dbReference>
<dbReference type="RefSeq" id="WP_309039449.1">
    <property type="nucleotide sequence ID" value="NZ_JAVIFY010000013.1"/>
</dbReference>
<proteinExistence type="inferred from homology"/>
<dbReference type="PROSITE" id="PS00136">
    <property type="entry name" value="SUBTILASE_ASP"/>
    <property type="match status" value="1"/>
</dbReference>
<dbReference type="Gene3D" id="3.50.30.30">
    <property type="match status" value="1"/>
</dbReference>
<dbReference type="CDD" id="cd04852">
    <property type="entry name" value="Peptidases_S8_3"/>
    <property type="match status" value="1"/>
</dbReference>
<dbReference type="PANTHER" id="PTHR10795">
    <property type="entry name" value="PROPROTEIN CONVERTASE SUBTILISIN/KEXIN"/>
    <property type="match status" value="1"/>
</dbReference>
<dbReference type="Gene3D" id="2.60.40.10">
    <property type="entry name" value="Immunoglobulins"/>
    <property type="match status" value="2"/>
</dbReference>
<dbReference type="Gene3D" id="3.40.50.200">
    <property type="entry name" value="Peptidase S8/S53 domain"/>
    <property type="match status" value="1"/>
</dbReference>
<keyword evidence="5 7" id="KW-0720">Serine protease</keyword>
<dbReference type="CDD" id="cd02120">
    <property type="entry name" value="PA_subtilisin_like"/>
    <property type="match status" value="1"/>
</dbReference>
<keyword evidence="4 7" id="KW-0378">Hydrolase</keyword>
<dbReference type="InterPro" id="IPR017311">
    <property type="entry name" value="Sama-2696"/>
</dbReference>
<keyword evidence="1" id="KW-0964">Secreted</keyword>
<dbReference type="InterPro" id="IPR000209">
    <property type="entry name" value="Peptidase_S8/S53_dom"/>
</dbReference>
<feature type="active site" description="Charge relay system" evidence="7">
    <location>
        <position position="674"/>
    </location>
</feature>
<dbReference type="EMBL" id="JAVIFY010000013">
    <property type="protein sequence ID" value="MDQ9093205.1"/>
    <property type="molecule type" value="Genomic_DNA"/>
</dbReference>
<evidence type="ECO:0000256" key="8">
    <source>
        <dbReference type="RuleBase" id="RU003355"/>
    </source>
</evidence>
<dbReference type="InterPro" id="IPR003137">
    <property type="entry name" value="PA_domain"/>
</dbReference>
<sequence length="1782" mass="192461">MFNRTKVAVVVGASLYASATAIAGTDAISTVQQWVSADEQHAPSALIQLDFSNKANQQIKKQRKVFEKEQGVTGYNTYIVQLDDAPVATYDGGISGLAATKTLVQSARSQSNTLNLKSGPLAVYQRYLKTQQNQVISNAQQIQGLSLRAKQQYTVALNAFTTEMTQDQAEQLALVSGVKHIKRAGLKQLQTYNSIGESGAHDVWSMPASATGKNLGEGVVVGILDTGINTDHPAFAAQGGDGYVHTNPLGNGNYLGDCQIDASLCNSKLIGLYSYPEITSTYSDPVFEESRPENGEDYNSHGSHVAGTVAGNIIYDQPYVMAQAEVTSPGIETNLVFDQVSGMAPHANIIAYQVCLPGGSGDPYAGCPETAILSAIEQATIDNVDVINFSIGGLENDPWYDPTEQAFFNAAKSGVFIAAAAGNSGPELMTADHSSPWLTTVAAHTNSSRVAFTEKTLTNMQGGDTTPPADIHGKSITFEEISGLIVDANNFENPNEKYQFNVRNCDSEFPAGTFDLADDPETTDIDESAQNVIVVCKRSSNPLYYKAINVQKGGAEGLIIYNQSSYYDTLEIPDVTHPIPAIHMSYAEGNELVNWLATGHGHTGTITGTSAQTEDLEQQYTAYFSSRGPSYYGFNTLFVDIAAPGVDIFAPSSDDHPFTNNPSSSLWTEMSGTSMASPHVAGAAALLRQSHPDWTPMQIQSALLMTASNDLNNSIFLSNYTDSRYQSALQDVGAGKLNVSAADKVGLTLNETMDNMASKNPSLGGRIEELNTAYMVNNDCVGECSWIRTFTATKDGQYSVETETTLGDFEIKVHPSEFTVKAGEEVSLIVTASSLQSSAATDYINVYGNQGQIIIKPTDSSLPSLELPVWTKDGDTGLPSSVTINAHRSSGSQQIGPFFTDEITELSTRSYGLTKGKIHTQVLPYDTSGSDPYDNLEDTLFTLEQVPEGAKAIISHVIGDNDERMLVFMGRDSNGDGQPSDDELLCMSTIMDGKNFCAIHEPEAGAYWTVVTNILNTEDEREVSLATAVLESDSGNLTVSGPSQVSGYQPYNIDLGYNLPDMQVGDFYFGGFEIGSNANDIGNIGFVPVIVNQVDNDVTFTVNQANAKVGDTVDFNIAVIANNEAQARQFALDIDMPNGIEIIPDSVVASASTPGEVQIADNQFHLSGTQQTTKDVPRAYTVTTSNDNEMCNLGVAESPYPGYLDLRPLGWRTIEEIEGTYRDSFEYSLKDLMATNNDVTFPYFNTHEFSTIKISPAGAVYWGDRRIPSFHSEFPNGGGALPTPEFMIAPYWVGDNKLTRFDSTGGEHALNAGVTRTYTYDREWLVLEWDNVERNYVEGQSVDFEMFLRTKINYEPGEYEMMFAYDNLNMVDEQGSIGFKGYEGRMFVDGDIPIDVYKGESIAFNDLTDVLSDEMVVCMDYQGPEQSQFNVQFSGYIGQAAAAAEHTITLINGLQGAEDETLSVNLSVEGNITLLPVSDLQTDAGQPVSFQVNYTDVNKVSNIIELLGDNFSYEVSGHTSGSTVTVTPDIGFYGDLEITLNVKDSVAPSDHASDTFVIAVNKVDTAPTVEATANNTFLGETVVLDASGSTDTHDELSFAWTQVSGPGVTLMNSDAAIATFDATELGEYIFNVTVTDGTFTVAKELKLTVVEKEQPPVEIENTAPVIIAKGTNTTVGNFVTLDASQSKDAESDELTYNWEQTTGNTVTLANSNTAIATFNATQAGEYQFIVTVSDGELQSQQSVTVMVDEAVEPEEDKDSGSSSGLLLMLLAIPAVLRRKFNK</sequence>
<feature type="active site" description="Charge relay system" evidence="7">
    <location>
        <position position="301"/>
    </location>
</feature>
<dbReference type="SUPFAM" id="SSF52025">
    <property type="entry name" value="PA domain"/>
    <property type="match status" value="1"/>
</dbReference>
<gene>
    <name evidence="11" type="ORF">RC083_16635</name>
</gene>
<dbReference type="InterPro" id="IPR023828">
    <property type="entry name" value="Peptidase_S8_Ser-AS"/>
</dbReference>
<evidence type="ECO:0000256" key="2">
    <source>
        <dbReference type="ARBA" id="ARBA00022670"/>
    </source>
</evidence>
<evidence type="ECO:0000259" key="10">
    <source>
        <dbReference type="SMART" id="SM00089"/>
    </source>
</evidence>
<dbReference type="Pfam" id="PF02225">
    <property type="entry name" value="PA"/>
    <property type="match status" value="1"/>
</dbReference>
<feature type="active site" description="Charge relay system" evidence="7">
    <location>
        <position position="225"/>
    </location>
</feature>
<evidence type="ECO:0000256" key="9">
    <source>
        <dbReference type="SAM" id="SignalP"/>
    </source>
</evidence>
<dbReference type="PROSITE" id="PS51892">
    <property type="entry name" value="SUBTILASE"/>
    <property type="match status" value="1"/>
</dbReference>
<dbReference type="InterPro" id="IPR022409">
    <property type="entry name" value="PKD/Chitinase_dom"/>
</dbReference>
<name>A0ABU1BFK5_PSEHA</name>
<feature type="domain" description="PKD/Chitinase" evidence="10">
    <location>
        <begin position="1663"/>
        <end position="1750"/>
    </location>
</feature>
<dbReference type="InterPro" id="IPR034197">
    <property type="entry name" value="Peptidases_S8_3"/>
</dbReference>